<evidence type="ECO:0000259" key="6">
    <source>
        <dbReference type="PROSITE" id="PS50089"/>
    </source>
</evidence>
<dbReference type="OrthoDB" id="8062037at2759"/>
<evidence type="ECO:0000256" key="4">
    <source>
        <dbReference type="PROSITE-ProRule" id="PRU00175"/>
    </source>
</evidence>
<evidence type="ECO:0000313" key="8">
    <source>
        <dbReference type="Proteomes" id="UP000807353"/>
    </source>
</evidence>
<feature type="region of interest" description="Disordered" evidence="5">
    <location>
        <begin position="239"/>
        <end position="296"/>
    </location>
</feature>
<evidence type="ECO:0000256" key="5">
    <source>
        <dbReference type="SAM" id="MobiDB-lite"/>
    </source>
</evidence>
<feature type="compositionally biased region" description="Polar residues" evidence="5">
    <location>
        <begin position="266"/>
        <end position="277"/>
    </location>
</feature>
<keyword evidence="1" id="KW-0479">Metal-binding</keyword>
<keyword evidence="3" id="KW-0862">Zinc</keyword>
<dbReference type="Gene3D" id="3.30.40.10">
    <property type="entry name" value="Zinc/RING finger domain, C3HC4 (zinc finger)"/>
    <property type="match status" value="1"/>
</dbReference>
<dbReference type="PROSITE" id="PS00518">
    <property type="entry name" value="ZF_RING_1"/>
    <property type="match status" value="1"/>
</dbReference>
<dbReference type="AlphaFoldDB" id="A0A9P5Y9W5"/>
<dbReference type="InterPro" id="IPR017907">
    <property type="entry name" value="Znf_RING_CS"/>
</dbReference>
<evidence type="ECO:0000256" key="3">
    <source>
        <dbReference type="ARBA" id="ARBA00022833"/>
    </source>
</evidence>
<dbReference type="SUPFAM" id="SSF57850">
    <property type="entry name" value="RING/U-box"/>
    <property type="match status" value="1"/>
</dbReference>
<protein>
    <recommendedName>
        <fullName evidence="6">RING-type domain-containing protein</fullName>
    </recommendedName>
</protein>
<keyword evidence="2 4" id="KW-0863">Zinc-finger</keyword>
<feature type="compositionally biased region" description="Basic residues" evidence="5">
    <location>
        <begin position="239"/>
        <end position="249"/>
    </location>
</feature>
<evidence type="ECO:0000256" key="2">
    <source>
        <dbReference type="ARBA" id="ARBA00022771"/>
    </source>
</evidence>
<sequence length="296" mass="34319">MTKIRCDICHDCFSLDQFRFLFCGHGFCMSCLTKTRNQRVCAVCRSRKGGDEPRQIYASFVEDDTTPEEKARAVTAGLDKIDVTSPATSIERAGRKIKNVSRHVDEETARELVEAARNLEERVLPLYSELELEQAEKTALREQVEDLKRRLGEMETLDKQVIQLQKKIQDERLKHEKATALGNEERKHAIREMDENARLNKVVQRQQRKLEAKEEEIQQVQNEVSEKEKKIGLLTRKLRALSKQGKKPRLNPQDPDESLQIEPVNDTHTTTRSSIQRTHNEVGNHEYPLPKRKRVQ</sequence>
<comment type="caution">
    <text evidence="7">The sequence shown here is derived from an EMBL/GenBank/DDBJ whole genome shotgun (WGS) entry which is preliminary data.</text>
</comment>
<gene>
    <name evidence="7" type="ORF">BDZ94DRAFT_1190793</name>
</gene>
<dbReference type="EMBL" id="MU150253">
    <property type="protein sequence ID" value="KAF9464516.1"/>
    <property type="molecule type" value="Genomic_DNA"/>
</dbReference>
<reference evidence="7" key="1">
    <citation type="submission" date="2020-11" db="EMBL/GenBank/DDBJ databases">
        <authorList>
            <consortium name="DOE Joint Genome Institute"/>
            <person name="Ahrendt S."/>
            <person name="Riley R."/>
            <person name="Andreopoulos W."/>
            <person name="Labutti K."/>
            <person name="Pangilinan J."/>
            <person name="Ruiz-Duenas F.J."/>
            <person name="Barrasa J.M."/>
            <person name="Sanchez-Garcia M."/>
            <person name="Camarero S."/>
            <person name="Miyauchi S."/>
            <person name="Serrano A."/>
            <person name="Linde D."/>
            <person name="Babiker R."/>
            <person name="Drula E."/>
            <person name="Ayuso-Fernandez I."/>
            <person name="Pacheco R."/>
            <person name="Padilla G."/>
            <person name="Ferreira P."/>
            <person name="Barriuso J."/>
            <person name="Kellner H."/>
            <person name="Castanera R."/>
            <person name="Alfaro M."/>
            <person name="Ramirez L."/>
            <person name="Pisabarro A.G."/>
            <person name="Kuo A."/>
            <person name="Tritt A."/>
            <person name="Lipzen A."/>
            <person name="He G."/>
            <person name="Yan M."/>
            <person name="Ng V."/>
            <person name="Cullen D."/>
            <person name="Martin F."/>
            <person name="Rosso M.-N."/>
            <person name="Henrissat B."/>
            <person name="Hibbett D."/>
            <person name="Martinez A.T."/>
            <person name="Grigoriev I.V."/>
        </authorList>
    </citation>
    <scope>NUCLEOTIDE SEQUENCE</scope>
    <source>
        <strain evidence="7">CBS 247.69</strain>
    </source>
</reference>
<keyword evidence="8" id="KW-1185">Reference proteome</keyword>
<name>A0A9P5Y9W5_9AGAR</name>
<dbReference type="GO" id="GO:0008270">
    <property type="term" value="F:zinc ion binding"/>
    <property type="evidence" value="ECO:0007669"/>
    <property type="project" value="UniProtKB-KW"/>
</dbReference>
<proteinExistence type="predicted"/>
<dbReference type="Proteomes" id="UP000807353">
    <property type="component" value="Unassembled WGS sequence"/>
</dbReference>
<organism evidence="7 8">
    <name type="scientific">Collybia nuda</name>
    <dbReference type="NCBI Taxonomy" id="64659"/>
    <lineage>
        <taxon>Eukaryota</taxon>
        <taxon>Fungi</taxon>
        <taxon>Dikarya</taxon>
        <taxon>Basidiomycota</taxon>
        <taxon>Agaricomycotina</taxon>
        <taxon>Agaricomycetes</taxon>
        <taxon>Agaricomycetidae</taxon>
        <taxon>Agaricales</taxon>
        <taxon>Tricholomatineae</taxon>
        <taxon>Clitocybaceae</taxon>
        <taxon>Collybia</taxon>
    </lineage>
</organism>
<evidence type="ECO:0000256" key="1">
    <source>
        <dbReference type="ARBA" id="ARBA00022723"/>
    </source>
</evidence>
<accession>A0A9P5Y9W5</accession>
<dbReference type="PROSITE" id="PS50089">
    <property type="entry name" value="ZF_RING_2"/>
    <property type="match status" value="1"/>
</dbReference>
<dbReference type="InterPro" id="IPR013083">
    <property type="entry name" value="Znf_RING/FYVE/PHD"/>
</dbReference>
<feature type="domain" description="RING-type" evidence="6">
    <location>
        <begin position="6"/>
        <end position="45"/>
    </location>
</feature>
<dbReference type="InterPro" id="IPR001841">
    <property type="entry name" value="Znf_RING"/>
</dbReference>
<evidence type="ECO:0000313" key="7">
    <source>
        <dbReference type="EMBL" id="KAF9464516.1"/>
    </source>
</evidence>